<proteinExistence type="inferred from homology"/>
<gene>
    <name evidence="8" type="ORF">APUTEX25_000600</name>
    <name evidence="7" type="ORF">F751_5224</name>
</gene>
<protein>
    <submittedName>
        <fullName evidence="7">Putative Bax inhibitor 1</fullName>
    </submittedName>
</protein>
<evidence type="ECO:0000313" key="9">
    <source>
        <dbReference type="Proteomes" id="UP000028924"/>
    </source>
</evidence>
<feature type="transmembrane region" description="Helical" evidence="6">
    <location>
        <begin position="183"/>
        <end position="202"/>
    </location>
</feature>
<dbReference type="eggNOG" id="KOG1629">
    <property type="taxonomic scope" value="Eukaryota"/>
</dbReference>
<dbReference type="PANTHER" id="PTHR23291">
    <property type="entry name" value="BAX INHIBITOR-RELATED"/>
    <property type="match status" value="1"/>
</dbReference>
<evidence type="ECO:0000256" key="4">
    <source>
        <dbReference type="ARBA" id="ARBA00022989"/>
    </source>
</evidence>
<evidence type="ECO:0000256" key="3">
    <source>
        <dbReference type="ARBA" id="ARBA00022692"/>
    </source>
</evidence>
<dbReference type="EMBL" id="QOKY01000182">
    <property type="protein sequence ID" value="RMZ54249.1"/>
    <property type="molecule type" value="Genomic_DNA"/>
</dbReference>
<evidence type="ECO:0000256" key="6">
    <source>
        <dbReference type="RuleBase" id="RU004379"/>
    </source>
</evidence>
<dbReference type="AlphaFoldDB" id="A0A087SQV9"/>
<dbReference type="KEGG" id="apro:F751_5224"/>
<accession>A0A087SQV9</accession>
<reference evidence="8" key="3">
    <citation type="submission" date="2018-10" db="EMBL/GenBank/DDBJ databases">
        <authorList>
            <person name="Hovde B."/>
            <person name="Zhang X."/>
        </authorList>
    </citation>
    <scope>NUCLEOTIDE SEQUENCE [LARGE SCALE GENOMIC DNA]</scope>
    <source>
        <strain evidence="8">UTEX 25</strain>
    </source>
</reference>
<evidence type="ECO:0000313" key="7">
    <source>
        <dbReference type="EMBL" id="KFM28113.1"/>
    </source>
</evidence>
<keyword evidence="9" id="KW-1185">Reference proteome</keyword>
<dbReference type="PANTHER" id="PTHR23291:SF32">
    <property type="entry name" value="BAX INHIBITOR 1"/>
    <property type="match status" value="1"/>
</dbReference>
<dbReference type="OrthoDB" id="1277691at2759"/>
<keyword evidence="4 6" id="KW-1133">Transmembrane helix</keyword>
<organism evidence="7 9">
    <name type="scientific">Auxenochlorella protothecoides</name>
    <name type="common">Green microalga</name>
    <name type="synonym">Chlorella protothecoides</name>
    <dbReference type="NCBI Taxonomy" id="3075"/>
    <lineage>
        <taxon>Eukaryota</taxon>
        <taxon>Viridiplantae</taxon>
        <taxon>Chlorophyta</taxon>
        <taxon>core chlorophytes</taxon>
        <taxon>Trebouxiophyceae</taxon>
        <taxon>Chlorellales</taxon>
        <taxon>Chlorellaceae</taxon>
        <taxon>Auxenochlorella</taxon>
    </lineage>
</organism>
<feature type="transmembrane region" description="Helical" evidence="6">
    <location>
        <begin position="155"/>
        <end position="177"/>
    </location>
</feature>
<dbReference type="GO" id="GO:0016020">
    <property type="term" value="C:membrane"/>
    <property type="evidence" value="ECO:0007669"/>
    <property type="project" value="UniProtKB-SubCell"/>
</dbReference>
<comment type="similarity">
    <text evidence="2 6">Belongs to the BI1 family.</text>
</comment>
<dbReference type="STRING" id="3075.A0A087SQV9"/>
<keyword evidence="3 6" id="KW-0812">Transmembrane</keyword>
<dbReference type="RefSeq" id="XP_011401125.1">
    <property type="nucleotide sequence ID" value="XM_011402823.1"/>
</dbReference>
<comment type="subcellular location">
    <subcellularLocation>
        <location evidence="1">Membrane</location>
        <topology evidence="1">Multi-pass membrane protein</topology>
    </subcellularLocation>
</comment>
<evidence type="ECO:0000256" key="2">
    <source>
        <dbReference type="ARBA" id="ARBA00010350"/>
    </source>
</evidence>
<evidence type="ECO:0000256" key="1">
    <source>
        <dbReference type="ARBA" id="ARBA00004141"/>
    </source>
</evidence>
<reference evidence="7 9" key="1">
    <citation type="journal article" date="2014" name="BMC Genomics">
        <title>Oil accumulation mechanisms of the oleaginous microalga Chlorella protothecoides revealed through its genome, transcriptomes, and proteomes.</title>
        <authorList>
            <person name="Gao C."/>
            <person name="Wang Y."/>
            <person name="Shen Y."/>
            <person name="Yan D."/>
            <person name="He X."/>
            <person name="Dai J."/>
            <person name="Wu Q."/>
        </authorList>
    </citation>
    <scope>NUCLEOTIDE SEQUENCE [LARGE SCALE GENOMIC DNA]</scope>
    <source>
        <strain evidence="7 9">0710</strain>
    </source>
</reference>
<feature type="transmembrane region" description="Helical" evidence="6">
    <location>
        <begin position="71"/>
        <end position="88"/>
    </location>
</feature>
<name>A0A087SQV9_AUXPR</name>
<evidence type="ECO:0000313" key="8">
    <source>
        <dbReference type="EMBL" id="RMZ54249.1"/>
    </source>
</evidence>
<dbReference type="Proteomes" id="UP000279271">
    <property type="component" value="Unassembled WGS sequence"/>
</dbReference>
<dbReference type="Pfam" id="PF01027">
    <property type="entry name" value="Bax1-I"/>
    <property type="match status" value="1"/>
</dbReference>
<feature type="transmembrane region" description="Helical" evidence="6">
    <location>
        <begin position="44"/>
        <end position="65"/>
    </location>
</feature>
<dbReference type="GeneID" id="23616615"/>
<evidence type="ECO:0000256" key="5">
    <source>
        <dbReference type="ARBA" id="ARBA00023136"/>
    </source>
</evidence>
<evidence type="ECO:0000313" key="10">
    <source>
        <dbReference type="Proteomes" id="UP000279271"/>
    </source>
</evidence>
<dbReference type="CDD" id="cd10430">
    <property type="entry name" value="BI-1"/>
    <property type="match status" value="1"/>
</dbReference>
<reference evidence="8" key="4">
    <citation type="submission" date="2018-11" db="EMBL/GenBank/DDBJ databases">
        <title>Characterization of plant carbon substrate utilization by Auxenochlorella protothecoides.</title>
        <authorList>
            <person name="Vogler B.W."/>
            <person name="Starkenburg S.R."/>
            <person name="Sudasinghe N."/>
            <person name="Schambach J.Y."/>
            <person name="Rollin J.A."/>
            <person name="Pattathil S."/>
            <person name="Barry A.N."/>
        </authorList>
    </citation>
    <scope>NUCLEOTIDE SEQUENCE [LARGE SCALE GENOMIC DNA]</scope>
    <source>
        <strain evidence="8">UTEX 25</strain>
    </source>
</reference>
<dbReference type="EMBL" id="KL662162">
    <property type="protein sequence ID" value="KFM28113.1"/>
    <property type="molecule type" value="Genomic_DNA"/>
</dbReference>
<sequence length="267" mass="29025">MEFVDGLSSVFGARGPRTFDSLLKFTDLSPSTQRHMQKARLLPADVYATLAVTLLFAAAGCYINMLTGVGGMLGVLGFMACTIWLGFTPALPSTLRKREGLLMGAALCQGTSLGPLVNLTYTLHPGVLLTAFLGTAAIFLCFSGAALLARRRSYLFLGGMLSSVLAVFATMRLVTWFTGGGAALFEAELYLGLLVFLGYVLYDTQLAVEKAEAGDRDTVRAAQDLFIDFMAVFVRLLVILLRNAGKRDEEEGRDRRRSRGGRRRTEL</sequence>
<dbReference type="Proteomes" id="UP000028924">
    <property type="component" value="Unassembled WGS sequence"/>
</dbReference>
<dbReference type="InterPro" id="IPR006214">
    <property type="entry name" value="Bax_inhibitor_1-related"/>
</dbReference>
<reference evidence="10" key="2">
    <citation type="journal article" date="2018" name="Algal Res.">
        <title>Characterization of plant carbon substrate utilization by Auxenochlorella protothecoides.</title>
        <authorList>
            <person name="Vogler B.W."/>
            <person name="Starkenburg S.R."/>
            <person name="Sudasinghe N."/>
            <person name="Schambach J.Y."/>
            <person name="Rollin J.A."/>
            <person name="Pattathil S."/>
            <person name="Barry A.N."/>
        </authorList>
    </citation>
    <scope>NUCLEOTIDE SEQUENCE [LARGE SCALE GENOMIC DNA]</scope>
    <source>
        <strain evidence="10">UTEX 25</strain>
    </source>
</reference>
<feature type="transmembrane region" description="Helical" evidence="6">
    <location>
        <begin position="127"/>
        <end position="148"/>
    </location>
</feature>
<keyword evidence="5 6" id="KW-0472">Membrane</keyword>